<dbReference type="Pfam" id="PF17994">
    <property type="entry name" value="Glft2_N"/>
    <property type="match status" value="1"/>
</dbReference>
<evidence type="ECO:0000313" key="2">
    <source>
        <dbReference type="EMBL" id="AIA83876.1"/>
    </source>
</evidence>
<reference evidence="2" key="1">
    <citation type="journal article" date="2013" name="Environ. Microbiol.">
        <title>Seasonally variable intestinal metagenomes of the red palm weevil (Rhynchophorus ferrugineus).</title>
        <authorList>
            <person name="Jia S."/>
            <person name="Zhang X."/>
            <person name="Zhang G."/>
            <person name="Yin A."/>
            <person name="Zhang S."/>
            <person name="Li F."/>
            <person name="Wang L."/>
            <person name="Zhao D."/>
            <person name="Yun Q."/>
            <person name="Tala"/>
            <person name="Wang J."/>
            <person name="Sun G."/>
            <person name="Baabdullah M."/>
            <person name="Yu X."/>
            <person name="Hu S."/>
            <person name="Al-Mssallem I.S."/>
            <person name="Yu J."/>
        </authorList>
    </citation>
    <scope>NUCLEOTIDE SEQUENCE</scope>
</reference>
<proteinExistence type="predicted"/>
<dbReference type="Gene3D" id="3.90.550.60">
    <property type="match status" value="1"/>
</dbReference>
<accession>A0A060BTR6</accession>
<organism evidence="2">
    <name type="scientific">uncultured Corynebacterium sp</name>
    <dbReference type="NCBI Taxonomy" id="159447"/>
    <lineage>
        <taxon>Bacteria</taxon>
        <taxon>Bacillati</taxon>
        <taxon>Actinomycetota</taxon>
        <taxon>Actinomycetes</taxon>
        <taxon>Mycobacteriales</taxon>
        <taxon>Corynebacteriaceae</taxon>
        <taxon>Corynebacterium</taxon>
        <taxon>environmental samples</taxon>
    </lineage>
</organism>
<sequence>DFSRHSVTVPAGERLSLSTYFNAFPAAYWQQWSCVTKVRLSLTVKGRANIEVFRSNARGTFVKIAGSLVENGEYTVEVPLNRFGDGGWLWLMRLPTLVK</sequence>
<dbReference type="EMBL" id="KF116631">
    <property type="protein sequence ID" value="AIA83876.1"/>
    <property type="molecule type" value="Genomic_DNA"/>
</dbReference>
<evidence type="ECO:0000259" key="1">
    <source>
        <dbReference type="Pfam" id="PF17994"/>
    </source>
</evidence>
<feature type="domain" description="Galactofuranosyltransferase GlfT2 N-terminal" evidence="1">
    <location>
        <begin position="3"/>
        <end position="91"/>
    </location>
</feature>
<feature type="non-terminal residue" evidence="2">
    <location>
        <position position="1"/>
    </location>
</feature>
<dbReference type="AlphaFoldDB" id="A0A060BTR6"/>
<name>A0A060BTR6_9CORY</name>
<protein>
    <submittedName>
        <fullName evidence="2">CAZy families GT2 protein</fullName>
    </submittedName>
</protein>
<dbReference type="InterPro" id="IPR040492">
    <property type="entry name" value="GlfT2_N"/>
</dbReference>